<accession>A0A2V4XS60</accession>
<feature type="domain" description="DUF2157" evidence="2">
    <location>
        <begin position="11"/>
        <end position="151"/>
    </location>
</feature>
<dbReference type="OrthoDB" id="642680at2"/>
<feature type="transmembrane region" description="Helical" evidence="1">
    <location>
        <begin position="321"/>
        <end position="339"/>
    </location>
</feature>
<dbReference type="EMBL" id="QJTD01000004">
    <property type="protein sequence ID" value="PYE80771.1"/>
    <property type="molecule type" value="Genomic_DNA"/>
</dbReference>
<feature type="transmembrane region" description="Helical" evidence="1">
    <location>
        <begin position="105"/>
        <end position="123"/>
    </location>
</feature>
<comment type="caution">
    <text evidence="3">The sequence shown here is derived from an EMBL/GenBank/DDBJ whole genome shotgun (WGS) entry which is preliminary data.</text>
</comment>
<evidence type="ECO:0000259" key="2">
    <source>
        <dbReference type="Pfam" id="PF09925"/>
    </source>
</evidence>
<name>A0A2V4XS60_9FLAO</name>
<evidence type="ECO:0000313" key="3">
    <source>
        <dbReference type="EMBL" id="PYE80771.1"/>
    </source>
</evidence>
<dbReference type="AlphaFoldDB" id="A0A2V4XS60"/>
<proteinExistence type="predicted"/>
<evidence type="ECO:0000313" key="4">
    <source>
        <dbReference type="Proteomes" id="UP000248054"/>
    </source>
</evidence>
<dbReference type="Proteomes" id="UP000248054">
    <property type="component" value="Unassembled WGS sequence"/>
</dbReference>
<protein>
    <submittedName>
        <fullName evidence="3">Putative membrane protein</fullName>
    </submittedName>
</protein>
<feature type="transmembrane region" description="Helical" evidence="1">
    <location>
        <begin position="74"/>
        <end position="93"/>
    </location>
</feature>
<dbReference type="RefSeq" id="WP_110475899.1">
    <property type="nucleotide sequence ID" value="NZ_BMWQ01000004.1"/>
</dbReference>
<feature type="transmembrane region" description="Helical" evidence="1">
    <location>
        <begin position="154"/>
        <end position="172"/>
    </location>
</feature>
<keyword evidence="1" id="KW-0812">Transmembrane</keyword>
<feature type="transmembrane region" description="Helical" evidence="1">
    <location>
        <begin position="263"/>
        <end position="282"/>
    </location>
</feature>
<reference evidence="3 4" key="1">
    <citation type="submission" date="2018-06" db="EMBL/GenBank/DDBJ databases">
        <title>Genomic Encyclopedia of Type Strains, Phase III (KMG-III): the genomes of soil and plant-associated and newly described type strains.</title>
        <authorList>
            <person name="Whitman W."/>
        </authorList>
    </citation>
    <scope>NUCLEOTIDE SEQUENCE [LARGE SCALE GENOMIC DNA]</scope>
    <source>
        <strain evidence="3 4">CECT 7945</strain>
    </source>
</reference>
<organism evidence="3 4">
    <name type="scientific">Winogradskyella epiphytica</name>
    <dbReference type="NCBI Taxonomy" id="262005"/>
    <lineage>
        <taxon>Bacteria</taxon>
        <taxon>Pseudomonadati</taxon>
        <taxon>Bacteroidota</taxon>
        <taxon>Flavobacteriia</taxon>
        <taxon>Flavobacteriales</taxon>
        <taxon>Flavobacteriaceae</taxon>
        <taxon>Winogradskyella</taxon>
    </lineage>
</organism>
<feature type="transmembrane region" description="Helical" evidence="1">
    <location>
        <begin position="297"/>
        <end position="314"/>
    </location>
</feature>
<feature type="transmembrane region" description="Helical" evidence="1">
    <location>
        <begin position="370"/>
        <end position="391"/>
    </location>
</feature>
<evidence type="ECO:0000256" key="1">
    <source>
        <dbReference type="SAM" id="Phobius"/>
    </source>
</evidence>
<feature type="transmembrane region" description="Helical" evidence="1">
    <location>
        <begin position="178"/>
        <end position="197"/>
    </location>
</feature>
<keyword evidence="1" id="KW-1133">Transmembrane helix</keyword>
<feature type="transmembrane region" description="Helical" evidence="1">
    <location>
        <begin position="209"/>
        <end position="228"/>
    </location>
</feature>
<feature type="transmembrane region" description="Helical" evidence="1">
    <location>
        <begin position="397"/>
        <end position="419"/>
    </location>
</feature>
<keyword evidence="4" id="KW-1185">Reference proteome</keyword>
<sequence>MKFKFNRELTELVDNKVISEDTAIRITEYYRYKEKGQSNPLFMIFGIFGSALVGLGVILILAHNWDHLSRPIKTIFAFLPLLIGQVLSGIAILKNKSRAWKESAGTFLFFSIGASIALVSQIYHIPGDLSSYLLLWISLGLPLIYLLDSKAVDMLVIILATYYAVELGYSFNGGSRVPWLYFLIMLGTLPFYISALLKSAQANSTGILNWLYAVSLMISLGTCINSNWALAFLMYALLFGMYYNLGYLNVYRNGLLRRNSFKLLGSLGTVVLLVVFSFNGIWEDVESKVFVVNSQELIISVLLFVSALVLLGFSYKKRTEVMLDVFQFVFLVFVILFAIGTINAGLATVLTNSILLLLGLFAVKSGTERLSFGILNYGLLIISVTIICRFFDTDMSFVLRGILFVLVGLGFFLTNYFMFKKQKSIQS</sequence>
<keyword evidence="1" id="KW-0472">Membrane</keyword>
<dbReference type="InterPro" id="IPR018677">
    <property type="entry name" value="DUF2157"/>
</dbReference>
<gene>
    <name evidence="3" type="ORF">DFQ11_104138</name>
</gene>
<feature type="transmembrane region" description="Helical" evidence="1">
    <location>
        <begin position="129"/>
        <end position="147"/>
    </location>
</feature>
<feature type="transmembrane region" description="Helical" evidence="1">
    <location>
        <begin position="41"/>
        <end position="62"/>
    </location>
</feature>
<dbReference type="Pfam" id="PF09925">
    <property type="entry name" value="DUF2157"/>
    <property type="match status" value="1"/>
</dbReference>
<feature type="transmembrane region" description="Helical" evidence="1">
    <location>
        <begin position="234"/>
        <end position="251"/>
    </location>
</feature>